<dbReference type="HAMAP" id="MF_00376">
    <property type="entry name" value="Dephospho_CoA_kinase"/>
    <property type="match status" value="1"/>
</dbReference>
<dbReference type="Pfam" id="PF01121">
    <property type="entry name" value="CoaE"/>
    <property type="match status" value="1"/>
</dbReference>
<keyword evidence="3" id="KW-0963">Cytoplasm</keyword>
<sequence>MLKIGLTGGIGSGKSTISKMLKEKGFNIIDADVVAREVFNIYPEITLKIKQEFGESFFDENNALKRKEFGNFIFASQVRRKKYEEIILPFIQKEIFNRMSRLHEEGKELCILDAATLIENDLHKCMDVNILVWVDTFTQFERIRNRDKLSHSEILNRINSQMSLEEKSKVVNYSIDNSKSLDNTKKELDKVLEEIGRNFRGVKCLNNLGTN</sequence>
<dbReference type="EMBL" id="JABBNI010000036">
    <property type="protein sequence ID" value="NMM64420.1"/>
    <property type="molecule type" value="Genomic_DNA"/>
</dbReference>
<keyword evidence="3 5" id="KW-0808">Transferase</keyword>
<reference evidence="5 6" key="1">
    <citation type="submission" date="2020-06" db="EMBL/GenBank/DDBJ databases">
        <title>Complete Genome Sequence of Clostridium muelleri sp. nov. P21T, an Acid-Alcohol Producing Acetogen Isolated from Old Hay.</title>
        <authorList>
            <person name="Duncan K.E."/>
            <person name="Tanner R.S."/>
        </authorList>
    </citation>
    <scope>NUCLEOTIDE SEQUENCE [LARGE SCALE GENOMIC DNA]</scope>
    <source>
        <strain evidence="5 6">P21</strain>
    </source>
</reference>
<dbReference type="AlphaFoldDB" id="A0A7Y0EL50"/>
<organism evidence="5 6">
    <name type="scientific">Clostridium muellerianum</name>
    <dbReference type="NCBI Taxonomy" id="2716538"/>
    <lineage>
        <taxon>Bacteria</taxon>
        <taxon>Bacillati</taxon>
        <taxon>Bacillota</taxon>
        <taxon>Clostridia</taxon>
        <taxon>Eubacteriales</taxon>
        <taxon>Clostridiaceae</taxon>
        <taxon>Clostridium</taxon>
    </lineage>
</organism>
<keyword evidence="6" id="KW-1185">Reference proteome</keyword>
<comment type="function">
    <text evidence="3">Catalyzes the phosphorylation of the 3'-hydroxyl group of dephosphocoenzyme A to form coenzyme A.</text>
</comment>
<name>A0A7Y0EL50_9CLOT</name>
<gene>
    <name evidence="3" type="primary">coaE</name>
    <name evidence="5" type="ORF">HBE96_17510</name>
</gene>
<dbReference type="PANTHER" id="PTHR10695">
    <property type="entry name" value="DEPHOSPHO-COA KINASE-RELATED"/>
    <property type="match status" value="1"/>
</dbReference>
<evidence type="ECO:0000313" key="5">
    <source>
        <dbReference type="EMBL" id="NMM64420.1"/>
    </source>
</evidence>
<evidence type="ECO:0000256" key="1">
    <source>
        <dbReference type="ARBA" id="ARBA00022741"/>
    </source>
</evidence>
<comment type="similarity">
    <text evidence="3">Belongs to the CoaE family.</text>
</comment>
<dbReference type="GO" id="GO:0015937">
    <property type="term" value="P:coenzyme A biosynthetic process"/>
    <property type="evidence" value="ECO:0007669"/>
    <property type="project" value="UniProtKB-UniRule"/>
</dbReference>
<dbReference type="Gene3D" id="3.40.50.300">
    <property type="entry name" value="P-loop containing nucleotide triphosphate hydrolases"/>
    <property type="match status" value="1"/>
</dbReference>
<evidence type="ECO:0000256" key="4">
    <source>
        <dbReference type="NCBIfam" id="TIGR00152"/>
    </source>
</evidence>
<dbReference type="GO" id="GO:0004140">
    <property type="term" value="F:dephospho-CoA kinase activity"/>
    <property type="evidence" value="ECO:0007669"/>
    <property type="project" value="UniProtKB-UniRule"/>
</dbReference>
<keyword evidence="1 3" id="KW-0547">Nucleotide-binding</keyword>
<dbReference type="NCBIfam" id="TIGR00152">
    <property type="entry name" value="dephospho-CoA kinase"/>
    <property type="match status" value="1"/>
</dbReference>
<dbReference type="Proteomes" id="UP000537131">
    <property type="component" value="Unassembled WGS sequence"/>
</dbReference>
<comment type="pathway">
    <text evidence="3">Cofactor biosynthesis; coenzyme A biosynthesis; CoA from (R)-pantothenate: step 5/5.</text>
</comment>
<dbReference type="PROSITE" id="PS51219">
    <property type="entry name" value="DPCK"/>
    <property type="match status" value="1"/>
</dbReference>
<evidence type="ECO:0000313" key="6">
    <source>
        <dbReference type="Proteomes" id="UP000537131"/>
    </source>
</evidence>
<dbReference type="UniPathway" id="UPA00241">
    <property type="reaction ID" value="UER00356"/>
</dbReference>
<comment type="caution">
    <text evidence="5">The sequence shown here is derived from an EMBL/GenBank/DDBJ whole genome shotgun (WGS) entry which is preliminary data.</text>
</comment>
<keyword evidence="2 3" id="KW-0067">ATP-binding</keyword>
<dbReference type="SUPFAM" id="SSF52540">
    <property type="entry name" value="P-loop containing nucleoside triphosphate hydrolases"/>
    <property type="match status" value="1"/>
</dbReference>
<protein>
    <recommendedName>
        <fullName evidence="3 4">Dephospho-CoA kinase</fullName>
        <ecNumber evidence="3 4">2.7.1.24</ecNumber>
    </recommendedName>
    <alternativeName>
        <fullName evidence="3">Dephosphocoenzyme A kinase</fullName>
    </alternativeName>
</protein>
<dbReference type="GO" id="GO:0005524">
    <property type="term" value="F:ATP binding"/>
    <property type="evidence" value="ECO:0007669"/>
    <property type="project" value="UniProtKB-UniRule"/>
</dbReference>
<dbReference type="InterPro" id="IPR027417">
    <property type="entry name" value="P-loop_NTPase"/>
</dbReference>
<proteinExistence type="inferred from homology"/>
<feature type="binding site" evidence="3">
    <location>
        <begin position="11"/>
        <end position="16"/>
    </location>
    <ligand>
        <name>ATP</name>
        <dbReference type="ChEBI" id="CHEBI:30616"/>
    </ligand>
</feature>
<dbReference type="CDD" id="cd02022">
    <property type="entry name" value="DPCK"/>
    <property type="match status" value="1"/>
</dbReference>
<dbReference type="EC" id="2.7.1.24" evidence="3 4"/>
<evidence type="ECO:0000256" key="3">
    <source>
        <dbReference type="HAMAP-Rule" id="MF_00376"/>
    </source>
</evidence>
<dbReference type="GO" id="GO:0005737">
    <property type="term" value="C:cytoplasm"/>
    <property type="evidence" value="ECO:0007669"/>
    <property type="project" value="UniProtKB-SubCell"/>
</dbReference>
<keyword evidence="3 5" id="KW-0418">Kinase</keyword>
<evidence type="ECO:0000256" key="2">
    <source>
        <dbReference type="ARBA" id="ARBA00022840"/>
    </source>
</evidence>
<dbReference type="RefSeq" id="WP_169298999.1">
    <property type="nucleotide sequence ID" value="NZ_JABBNI010000036.1"/>
</dbReference>
<accession>A0A7Y0EL50</accession>
<comment type="catalytic activity">
    <reaction evidence="3">
        <text>3'-dephospho-CoA + ATP = ADP + CoA + H(+)</text>
        <dbReference type="Rhea" id="RHEA:18245"/>
        <dbReference type="ChEBI" id="CHEBI:15378"/>
        <dbReference type="ChEBI" id="CHEBI:30616"/>
        <dbReference type="ChEBI" id="CHEBI:57287"/>
        <dbReference type="ChEBI" id="CHEBI:57328"/>
        <dbReference type="ChEBI" id="CHEBI:456216"/>
        <dbReference type="EC" id="2.7.1.24"/>
    </reaction>
</comment>
<comment type="subcellular location">
    <subcellularLocation>
        <location evidence="3">Cytoplasm</location>
    </subcellularLocation>
</comment>
<dbReference type="InterPro" id="IPR001977">
    <property type="entry name" value="Depp_CoAkinase"/>
</dbReference>
<dbReference type="PANTHER" id="PTHR10695:SF46">
    <property type="entry name" value="BIFUNCTIONAL COENZYME A SYNTHASE-RELATED"/>
    <property type="match status" value="1"/>
</dbReference>
<keyword evidence="3" id="KW-0173">Coenzyme A biosynthesis</keyword>